<accession>A0A382YMT7</accession>
<evidence type="ECO:0000313" key="1">
    <source>
        <dbReference type="EMBL" id="SVD84299.1"/>
    </source>
</evidence>
<protein>
    <submittedName>
        <fullName evidence="1">Uncharacterized protein</fullName>
    </submittedName>
</protein>
<organism evidence="1">
    <name type="scientific">marine metagenome</name>
    <dbReference type="NCBI Taxonomy" id="408172"/>
    <lineage>
        <taxon>unclassified sequences</taxon>
        <taxon>metagenomes</taxon>
        <taxon>ecological metagenomes</taxon>
    </lineage>
</organism>
<sequence length="187" mass="20795">PPNYQIPKLVIDSQSLISVASRTLQMTGSRHITLLSIGGGRMDLELVGDKTMDAPIDSLGDVLNYSLRQVGTDSLFKHGYLVNYSIINKPLKHSNIEIEALESMVSNIEFSFIKVLEPIEREGQVQTPIIVKISGVDHINDILLKLSVSGRNLAIEKFVYISESENINQSAIFYISLFPPHNSDVQE</sequence>
<name>A0A382YMT7_9ZZZZ</name>
<dbReference type="AlphaFoldDB" id="A0A382YMT7"/>
<feature type="non-terminal residue" evidence="1">
    <location>
        <position position="1"/>
    </location>
</feature>
<gene>
    <name evidence="1" type="ORF">METZ01_LOCUS437153</name>
</gene>
<proteinExistence type="predicted"/>
<reference evidence="1" key="1">
    <citation type="submission" date="2018-05" db="EMBL/GenBank/DDBJ databases">
        <authorList>
            <person name="Lanie J.A."/>
            <person name="Ng W.-L."/>
            <person name="Kazmierczak K.M."/>
            <person name="Andrzejewski T.M."/>
            <person name="Davidsen T.M."/>
            <person name="Wayne K.J."/>
            <person name="Tettelin H."/>
            <person name="Glass J.I."/>
            <person name="Rusch D."/>
            <person name="Podicherti R."/>
            <person name="Tsui H.-C.T."/>
            <person name="Winkler M.E."/>
        </authorList>
    </citation>
    <scope>NUCLEOTIDE SEQUENCE</scope>
</reference>
<dbReference type="EMBL" id="UINC01176932">
    <property type="protein sequence ID" value="SVD84299.1"/>
    <property type="molecule type" value="Genomic_DNA"/>
</dbReference>